<evidence type="ECO:0000256" key="1">
    <source>
        <dbReference type="SAM" id="MobiDB-lite"/>
    </source>
</evidence>
<dbReference type="AlphaFoldDB" id="X0YX52"/>
<feature type="non-terminal residue" evidence="2">
    <location>
        <position position="37"/>
    </location>
</feature>
<dbReference type="EMBL" id="BARS01041009">
    <property type="protein sequence ID" value="GAG41166.1"/>
    <property type="molecule type" value="Genomic_DNA"/>
</dbReference>
<proteinExistence type="predicted"/>
<reference evidence="2" key="1">
    <citation type="journal article" date="2014" name="Front. Microbiol.">
        <title>High frequency of phylogenetically diverse reductive dehalogenase-homologous genes in deep subseafloor sedimentary metagenomes.</title>
        <authorList>
            <person name="Kawai M."/>
            <person name="Futagami T."/>
            <person name="Toyoda A."/>
            <person name="Takaki Y."/>
            <person name="Nishi S."/>
            <person name="Hori S."/>
            <person name="Arai W."/>
            <person name="Tsubouchi T."/>
            <person name="Morono Y."/>
            <person name="Uchiyama I."/>
            <person name="Ito T."/>
            <person name="Fujiyama A."/>
            <person name="Inagaki F."/>
            <person name="Takami H."/>
        </authorList>
    </citation>
    <scope>NUCLEOTIDE SEQUENCE</scope>
    <source>
        <strain evidence="2">Expedition CK06-06</strain>
    </source>
</reference>
<accession>X0YX52</accession>
<comment type="caution">
    <text evidence="2">The sequence shown here is derived from an EMBL/GenBank/DDBJ whole genome shotgun (WGS) entry which is preliminary data.</text>
</comment>
<gene>
    <name evidence="2" type="ORF">S01H1_62438</name>
</gene>
<feature type="region of interest" description="Disordered" evidence="1">
    <location>
        <begin position="1"/>
        <end position="37"/>
    </location>
</feature>
<feature type="compositionally biased region" description="Basic and acidic residues" evidence="1">
    <location>
        <begin position="1"/>
        <end position="24"/>
    </location>
</feature>
<feature type="compositionally biased region" description="Gly residues" evidence="1">
    <location>
        <begin position="25"/>
        <end position="37"/>
    </location>
</feature>
<name>X0YX52_9ZZZZ</name>
<organism evidence="2">
    <name type="scientific">marine sediment metagenome</name>
    <dbReference type="NCBI Taxonomy" id="412755"/>
    <lineage>
        <taxon>unclassified sequences</taxon>
        <taxon>metagenomes</taxon>
        <taxon>ecological metagenomes</taxon>
    </lineage>
</organism>
<sequence>MKSEIDRRDRETEDERERETDPRSGKGGRISGAWGGT</sequence>
<evidence type="ECO:0000313" key="2">
    <source>
        <dbReference type="EMBL" id="GAG41166.1"/>
    </source>
</evidence>
<protein>
    <submittedName>
        <fullName evidence="2">Uncharacterized protein</fullName>
    </submittedName>
</protein>